<dbReference type="OMA" id="HFHPRKG"/>
<dbReference type="Proteomes" id="UP000007635">
    <property type="component" value="Chromosome X"/>
</dbReference>
<dbReference type="SUPFAM" id="SSF53474">
    <property type="entry name" value="alpha/beta-Hydrolases"/>
    <property type="match status" value="1"/>
</dbReference>
<keyword evidence="5" id="KW-1185">Reference proteome</keyword>
<dbReference type="FunFam" id="3.40.50.1820:FF:000004">
    <property type="entry name" value="Protein FAM135A isoform a"/>
    <property type="match status" value="1"/>
</dbReference>
<feature type="domain" description="DUF676" evidence="3">
    <location>
        <begin position="1031"/>
        <end position="1223"/>
    </location>
</feature>
<evidence type="ECO:0000313" key="5">
    <source>
        <dbReference type="Proteomes" id="UP000007635"/>
    </source>
</evidence>
<feature type="compositionally biased region" description="Polar residues" evidence="2">
    <location>
        <begin position="698"/>
        <end position="713"/>
    </location>
</feature>
<dbReference type="Pfam" id="PF05057">
    <property type="entry name" value="DUF676"/>
    <property type="match status" value="1"/>
</dbReference>
<feature type="region of interest" description="Disordered" evidence="2">
    <location>
        <begin position="450"/>
        <end position="492"/>
    </location>
</feature>
<dbReference type="InParanoid" id="G3P264"/>
<dbReference type="PANTHER" id="PTHR12482">
    <property type="entry name" value="LIPASE ROG1-RELATED-RELATED"/>
    <property type="match status" value="1"/>
</dbReference>
<dbReference type="InterPro" id="IPR029058">
    <property type="entry name" value="AB_hydrolase_fold"/>
</dbReference>
<dbReference type="eggNOG" id="KOG2205">
    <property type="taxonomic scope" value="Eukaryota"/>
</dbReference>
<accession>G3P264</accession>
<evidence type="ECO:0000259" key="3">
    <source>
        <dbReference type="Pfam" id="PF05057"/>
    </source>
</evidence>
<feature type="region of interest" description="Disordered" evidence="2">
    <location>
        <begin position="416"/>
        <end position="437"/>
    </location>
</feature>
<organism evidence="4 5">
    <name type="scientific">Gasterosteus aculeatus aculeatus</name>
    <name type="common">three-spined stickleback</name>
    <dbReference type="NCBI Taxonomy" id="481459"/>
    <lineage>
        <taxon>Eukaryota</taxon>
        <taxon>Metazoa</taxon>
        <taxon>Chordata</taxon>
        <taxon>Craniata</taxon>
        <taxon>Vertebrata</taxon>
        <taxon>Euteleostomi</taxon>
        <taxon>Actinopterygii</taxon>
        <taxon>Neopterygii</taxon>
        <taxon>Teleostei</taxon>
        <taxon>Neoteleostei</taxon>
        <taxon>Acanthomorphata</taxon>
        <taxon>Eupercaria</taxon>
        <taxon>Perciformes</taxon>
        <taxon>Cottioidei</taxon>
        <taxon>Gasterosteales</taxon>
        <taxon>Gasterosteidae</taxon>
        <taxon>Gasterosteus</taxon>
    </lineage>
</organism>
<protein>
    <submittedName>
        <fullName evidence="4">Family with sequence similarity 135 member B</fullName>
    </submittedName>
</protein>
<evidence type="ECO:0000256" key="2">
    <source>
        <dbReference type="SAM" id="MobiDB-lite"/>
    </source>
</evidence>
<feature type="compositionally biased region" description="Basic and acidic residues" evidence="2">
    <location>
        <begin position="460"/>
        <end position="492"/>
    </location>
</feature>
<reference evidence="4 5" key="1">
    <citation type="journal article" date="2021" name="G3 (Bethesda)">
        <title>Improved contiguity of the threespine stickleback genome using long-read sequencing.</title>
        <authorList>
            <person name="Nath S."/>
            <person name="Shaw D.E."/>
            <person name="White M.A."/>
        </authorList>
    </citation>
    <scope>NUCLEOTIDE SEQUENCE [LARGE SCALE GENOMIC DNA]</scope>
    <source>
        <strain evidence="4 5">Lake Benthic</strain>
    </source>
</reference>
<dbReference type="InterPro" id="IPR007751">
    <property type="entry name" value="DUF676_lipase-like"/>
</dbReference>
<feature type="region of interest" description="Disordered" evidence="2">
    <location>
        <begin position="658"/>
        <end position="713"/>
    </location>
</feature>
<dbReference type="Gene3D" id="3.40.50.1820">
    <property type="entry name" value="alpha/beta hydrolase"/>
    <property type="match status" value="1"/>
</dbReference>
<dbReference type="Pfam" id="PF12394">
    <property type="entry name" value="DUF3657"/>
    <property type="match status" value="1"/>
</dbReference>
<comment type="similarity">
    <text evidence="1">Belongs to the FAM135 family.</text>
</comment>
<reference evidence="4" key="3">
    <citation type="submission" date="2025-09" db="UniProtKB">
        <authorList>
            <consortium name="Ensembl"/>
        </authorList>
    </citation>
    <scope>IDENTIFICATION</scope>
</reference>
<evidence type="ECO:0000256" key="1">
    <source>
        <dbReference type="ARBA" id="ARBA00007949"/>
    </source>
</evidence>
<dbReference type="Ensembl" id="ENSGACT00000011711.2">
    <property type="protein sequence ID" value="ENSGACP00000011687.2"/>
    <property type="gene ID" value="ENSGACG00000008853.2"/>
</dbReference>
<feature type="compositionally biased region" description="Polar residues" evidence="2">
    <location>
        <begin position="669"/>
        <end position="680"/>
    </location>
</feature>
<dbReference type="InterPro" id="IPR022122">
    <property type="entry name" value="DUF3657"/>
</dbReference>
<dbReference type="InterPro" id="IPR044294">
    <property type="entry name" value="Lipase-like"/>
</dbReference>
<proteinExistence type="inferred from homology"/>
<dbReference type="Bgee" id="ENSGACG00000008853">
    <property type="expression patterns" value="Expressed in telencephalon and 3 other cell types or tissues"/>
</dbReference>
<dbReference type="PANTHER" id="PTHR12482:SF3">
    <property type="entry name" value="PROTEIN FAM135B"/>
    <property type="match status" value="1"/>
</dbReference>
<name>G3P264_GASAC</name>
<feature type="compositionally biased region" description="Polar residues" evidence="2">
    <location>
        <begin position="450"/>
        <end position="459"/>
    </location>
</feature>
<feature type="compositionally biased region" description="Basic and acidic residues" evidence="2">
    <location>
        <begin position="687"/>
        <end position="697"/>
    </location>
</feature>
<evidence type="ECO:0000313" key="4">
    <source>
        <dbReference type="Ensembl" id="ENSGACP00000011687.2"/>
    </source>
</evidence>
<reference evidence="4" key="2">
    <citation type="submission" date="2025-08" db="UniProtKB">
        <authorList>
            <consortium name="Ensembl"/>
        </authorList>
    </citation>
    <scope>IDENTIFICATION</scope>
</reference>
<sequence length="1299" mass="144145">MSEVQGTLEFSVELHKFHNVDLFQRGFYQVRAGVKVSPRVPHRVIVTTQDNAGGCSFGSAGVHDGTALSRVFQILYRNEEITVNDGLIFKVHLLLDGERVEEALSEVDFQLKLDLHFTDNEQQLAEIATVPLISSRTLSLHFHPRRGLHHHVPVMFDYFHLSVISVSIHASLVALHQPLISFARAGKGSWLGKSSPESPSDPSAMSVENLVFGAGYCKPVVSEGSFYLPSESCLQRAHTWHRRLCRLLLVAHRGLHTYHSALRNKKLPFFPTEALPVDETLNTLTTELQLQEGHESVAEQISRDVSQLCARLAALWSHFLQAAVLNPHVLSYLAQEHHTLRVRRFSQAYFFTEHHKGISLTFQEELINRHGQIAAEVRSSDYLTKMPPLPVECLDIDGDWNSLPIIFEDRYVESPQTGNVKDARSPATQQNPLDSEDYMDLPTYVSLMAEQSQTSSTVIRTEDGAEPSRAEAEKLEEPEENQGRDKDITDVDPYREATVLVLSSNHDPLADSNNSRDESPDQHLPGHTTRLCDSTNDNRGFSPRACPTRLQLHLLFPAISGERRPNGGALVGSKIMKRSSSVISDSGIESEPSSVAWPLEAPLRGRPPLDFSSEREIPQQLACRRPVHRSSLEGLQMESNGSAGIQASLTSISSLPYEEDQQQRKLSKLTKSVSAPQISSPEDVEEDRVLRNPETDSTRAVQHQDSTKINGSEQLESSLLEANSTRNLGLILKENIISEKSNSDKNLSKTNGTESGLNSASEVLLLQESIESPHVKVSTVIGSQRENMNHQTHMSGSGASEEDVHLLGTEAVPCSCGNTPCVHKSAEAQARINTVGDCQSFHQTEPVSVECLDPSPSPPGLQYANDLPSITIKQRPSNLTGLIANDIASPVEKEPLDCQAKPSKIPNSGLAFVNKKMAEVVNMSVSCAPTCLPFSSALRESPSVSGMSARQATSPITHQPLGSFGIVTSSSLNPLNMDDETNERMLNFYKAKDELLKELSFQSSLYCDLPLLASDLPYFPPEENDEEFDDGIHLVVCVHGLDGNSADLRLVKTFIELGLPGSRLDFLMSERNQADTFADFDTMTDRLLDEIIQHIQLYNLTVGRISFIGHSLGNIIIRSVLTRPRFRCYLPKLHTFLSLSGPHLGTLYNNSTLVSTGLWLMQKLKKSGSLLQLTFRDQADPRKTFLYLLSQKQGLQFFKNVVLVASPQDRYVPFHSARIEMCRTALKDRTTGPVYTEMIKNLLQPLAEAKECRLIRQNVFHALPNTANTLIGRAAHIAVLDSELFLEKFFLVAGLDYFK</sequence>
<dbReference type="GeneTree" id="ENSGT00940000156079"/>
<feature type="region of interest" description="Disordered" evidence="2">
    <location>
        <begin position="504"/>
        <end position="536"/>
    </location>
</feature>
<dbReference type="STRING" id="69293.ENSGACP00000011687"/>
<dbReference type="OrthoDB" id="273452at2759"/>